<proteinExistence type="inferred from homology"/>
<comment type="similarity">
    <text evidence="1 2">Belongs to the small heat shock protein (HSP20) family.</text>
</comment>
<evidence type="ECO:0000259" key="3">
    <source>
        <dbReference type="PROSITE" id="PS01031"/>
    </source>
</evidence>
<evidence type="ECO:0000313" key="5">
    <source>
        <dbReference type="Proteomes" id="UP001108123"/>
    </source>
</evidence>
<dbReference type="InterPro" id="IPR002068">
    <property type="entry name" value="A-crystallin/Hsp20_dom"/>
</dbReference>
<reference evidence="4" key="1">
    <citation type="submission" date="2022-01" db="EMBL/GenBank/DDBJ databases">
        <title>Collection of gut derived symbiotic bacterial strains cultured from healthy donors.</title>
        <authorList>
            <person name="Lin H."/>
            <person name="Kohout C."/>
            <person name="Waligurski E."/>
            <person name="Pamer E.G."/>
        </authorList>
    </citation>
    <scope>NUCLEOTIDE SEQUENCE</scope>
    <source>
        <strain evidence="4">MSK.14.39</strain>
    </source>
</reference>
<dbReference type="EMBL" id="JAKNID010000045">
    <property type="protein sequence ID" value="MCG4565688.1"/>
    <property type="molecule type" value="Genomic_DNA"/>
</dbReference>
<organism evidence="4 5">
    <name type="scientific">Anaerosalibacter bizertensis</name>
    <dbReference type="NCBI Taxonomy" id="932217"/>
    <lineage>
        <taxon>Bacteria</taxon>
        <taxon>Bacillati</taxon>
        <taxon>Bacillota</taxon>
        <taxon>Tissierellia</taxon>
        <taxon>Tissierellales</taxon>
        <taxon>Sporanaerobacteraceae</taxon>
        <taxon>Anaerosalibacter</taxon>
    </lineage>
</organism>
<evidence type="ECO:0000256" key="1">
    <source>
        <dbReference type="PROSITE-ProRule" id="PRU00285"/>
    </source>
</evidence>
<dbReference type="InterPro" id="IPR008978">
    <property type="entry name" value="HSP20-like_chaperone"/>
</dbReference>
<dbReference type="SUPFAM" id="SSF49764">
    <property type="entry name" value="HSP20-like chaperones"/>
    <property type="match status" value="1"/>
</dbReference>
<evidence type="ECO:0000256" key="2">
    <source>
        <dbReference type="RuleBase" id="RU003616"/>
    </source>
</evidence>
<dbReference type="PANTHER" id="PTHR11527">
    <property type="entry name" value="HEAT-SHOCK PROTEIN 20 FAMILY MEMBER"/>
    <property type="match status" value="1"/>
</dbReference>
<name>A0A9Q4FM94_9FIRM</name>
<accession>A0A9Q4FM94</accession>
<feature type="domain" description="SHSP" evidence="3">
    <location>
        <begin position="36"/>
        <end position="148"/>
    </location>
</feature>
<dbReference type="InterPro" id="IPR031107">
    <property type="entry name" value="Small_HSP"/>
</dbReference>
<comment type="caution">
    <text evidence="4">The sequence shown here is derived from an EMBL/GenBank/DDBJ whole genome shotgun (WGS) entry which is preliminary data.</text>
</comment>
<dbReference type="CDD" id="cd06471">
    <property type="entry name" value="ACD_LpsHSP_like"/>
    <property type="match status" value="1"/>
</dbReference>
<keyword evidence="5" id="KW-1185">Reference proteome</keyword>
<dbReference type="RefSeq" id="WP_226808713.1">
    <property type="nucleotide sequence ID" value="NZ_JAJBNW010000098.1"/>
</dbReference>
<dbReference type="Gene3D" id="2.60.40.790">
    <property type="match status" value="1"/>
</dbReference>
<dbReference type="Proteomes" id="UP001108123">
    <property type="component" value="Unassembled WGS sequence"/>
</dbReference>
<sequence length="148" mass="17236">MKGLTPFNRKSSLRKTGGFEDFYNMLDDFFTSPLSTGRSLMEESFKLDIKDKEDKYVVEADLPGVKKEEINLKLDDGRLTISIERKEEEEKKEKDYLHRERKYSSMSRSIYLGDVKDEDVSAKLDDGVLCIEIPKDEEKEKTKNIPIE</sequence>
<dbReference type="AlphaFoldDB" id="A0A9Q4FM94"/>
<dbReference type="PROSITE" id="PS01031">
    <property type="entry name" value="SHSP"/>
    <property type="match status" value="1"/>
</dbReference>
<evidence type="ECO:0000313" key="4">
    <source>
        <dbReference type="EMBL" id="MCG4565688.1"/>
    </source>
</evidence>
<gene>
    <name evidence="4" type="ORF">L0P62_09530</name>
</gene>
<dbReference type="Pfam" id="PF00011">
    <property type="entry name" value="HSP20"/>
    <property type="match status" value="1"/>
</dbReference>
<protein>
    <submittedName>
        <fullName evidence="4">Hsp20/alpha crystallin family protein</fullName>
    </submittedName>
</protein>